<reference evidence="3 4" key="1">
    <citation type="submission" date="2023-01" db="EMBL/GenBank/DDBJ databases">
        <title>Analysis of 21 Apiospora genomes using comparative genomics revels a genus with tremendous synthesis potential of carbohydrate active enzymes and secondary metabolites.</title>
        <authorList>
            <person name="Sorensen T."/>
        </authorList>
    </citation>
    <scope>NUCLEOTIDE SEQUENCE [LARGE SCALE GENOMIC DNA]</scope>
    <source>
        <strain evidence="3 4">CBS 20057</strain>
    </source>
</reference>
<dbReference type="InterPro" id="IPR001810">
    <property type="entry name" value="F-box_dom"/>
</dbReference>
<keyword evidence="4" id="KW-1185">Reference proteome</keyword>
<evidence type="ECO:0000313" key="3">
    <source>
        <dbReference type="EMBL" id="KAK8037736.1"/>
    </source>
</evidence>
<comment type="caution">
    <text evidence="3">The sequence shown here is derived from an EMBL/GenBank/DDBJ whole genome shotgun (WGS) entry which is preliminary data.</text>
</comment>
<accession>A0ABR1STU7</accession>
<dbReference type="Proteomes" id="UP001396898">
    <property type="component" value="Unassembled WGS sequence"/>
</dbReference>
<organism evidence="3 4">
    <name type="scientific">Apiospora marii</name>
    <dbReference type="NCBI Taxonomy" id="335849"/>
    <lineage>
        <taxon>Eukaryota</taxon>
        <taxon>Fungi</taxon>
        <taxon>Dikarya</taxon>
        <taxon>Ascomycota</taxon>
        <taxon>Pezizomycotina</taxon>
        <taxon>Sordariomycetes</taxon>
        <taxon>Xylariomycetidae</taxon>
        <taxon>Amphisphaeriales</taxon>
        <taxon>Apiosporaceae</taxon>
        <taxon>Apiospora</taxon>
    </lineage>
</organism>
<evidence type="ECO:0000259" key="2">
    <source>
        <dbReference type="PROSITE" id="PS50181"/>
    </source>
</evidence>
<dbReference type="EMBL" id="JAQQWI010000002">
    <property type="protein sequence ID" value="KAK8037736.1"/>
    <property type="molecule type" value="Genomic_DNA"/>
</dbReference>
<feature type="domain" description="F-box" evidence="2">
    <location>
        <begin position="14"/>
        <end position="64"/>
    </location>
</feature>
<gene>
    <name evidence="3" type="ORF">PG991_001082</name>
</gene>
<feature type="compositionally biased region" description="Pro residues" evidence="1">
    <location>
        <begin position="199"/>
        <end position="209"/>
    </location>
</feature>
<protein>
    <recommendedName>
        <fullName evidence="2">F-box domain-containing protein</fullName>
    </recommendedName>
</protein>
<evidence type="ECO:0000256" key="1">
    <source>
        <dbReference type="SAM" id="MobiDB-lite"/>
    </source>
</evidence>
<feature type="region of interest" description="Disordered" evidence="1">
    <location>
        <begin position="195"/>
        <end position="215"/>
    </location>
</feature>
<dbReference type="Pfam" id="PF00646">
    <property type="entry name" value="F-box"/>
    <property type="match status" value="1"/>
</dbReference>
<evidence type="ECO:0000313" key="4">
    <source>
        <dbReference type="Proteomes" id="UP001396898"/>
    </source>
</evidence>
<sequence>MSTETSSQKTRNGLQLLLDLPQELFDLILREVPPESQIALSITCRTARQVFLTLHGNNKTWASRKALLNIFNEPANAASHREFLYILERDLADRYFCCHECMILHPFYDLATETSPAAMNHLLRPQRTCLVTSILAEPVEAFATGTIEEAASDQKEGRFSISLRQLRLVEHFLRYGHGIPMSHFCREIAPASLSLASSPPSPPPPPTTEPVPRWRRSIEFGIRDDRNFLVRERHELVYGGSDREALRRFLDQTPHALCPHLITHDPKYSPPVGPLAARDCGPGPSLEWFPGNDEAPRPGRGRPGPPPGLGGAAATKGSRGPPRPSLQGPRAGS</sequence>
<proteinExistence type="predicted"/>
<feature type="region of interest" description="Disordered" evidence="1">
    <location>
        <begin position="269"/>
        <end position="333"/>
    </location>
</feature>
<dbReference type="PROSITE" id="PS50181">
    <property type="entry name" value="FBOX"/>
    <property type="match status" value="1"/>
</dbReference>
<name>A0ABR1STU7_9PEZI</name>